<dbReference type="CDD" id="cd06214">
    <property type="entry name" value="PA_degradation_oxidoreductase_like"/>
    <property type="match status" value="1"/>
</dbReference>
<evidence type="ECO:0000256" key="3">
    <source>
        <dbReference type="ARBA" id="ARBA00022714"/>
    </source>
</evidence>
<evidence type="ECO:0000259" key="12">
    <source>
        <dbReference type="PROSITE" id="PS51384"/>
    </source>
</evidence>
<evidence type="ECO:0000259" key="11">
    <source>
        <dbReference type="PROSITE" id="PS51085"/>
    </source>
</evidence>
<organism evidence="13 14">
    <name type="scientific">Paraburkholderia silviterrae</name>
    <dbReference type="NCBI Taxonomy" id="2528715"/>
    <lineage>
        <taxon>Bacteria</taxon>
        <taxon>Pseudomonadati</taxon>
        <taxon>Pseudomonadota</taxon>
        <taxon>Betaproteobacteria</taxon>
        <taxon>Burkholderiales</taxon>
        <taxon>Burkholderiaceae</taxon>
        <taxon>Paraburkholderia</taxon>
    </lineage>
</organism>
<dbReference type="Pfam" id="PF00175">
    <property type="entry name" value="NAD_binding_1"/>
    <property type="match status" value="1"/>
</dbReference>
<dbReference type="SUPFAM" id="SSF54292">
    <property type="entry name" value="2Fe-2S ferredoxin-like"/>
    <property type="match status" value="1"/>
</dbReference>
<evidence type="ECO:0000256" key="10">
    <source>
        <dbReference type="SAM" id="MobiDB-lite"/>
    </source>
</evidence>
<dbReference type="OrthoDB" id="9796486at2"/>
<dbReference type="InterPro" id="IPR017938">
    <property type="entry name" value="Riboflavin_synthase-like_b-brl"/>
</dbReference>
<dbReference type="GO" id="GO:0050660">
    <property type="term" value="F:flavin adenine dinucleotide binding"/>
    <property type="evidence" value="ECO:0007669"/>
    <property type="project" value="TreeGrafter"/>
</dbReference>
<evidence type="ECO:0000256" key="1">
    <source>
        <dbReference type="ARBA" id="ARBA00001974"/>
    </source>
</evidence>
<keyword evidence="6" id="KW-0560">Oxidoreductase</keyword>
<dbReference type="InterPro" id="IPR001041">
    <property type="entry name" value="2Fe-2S_ferredoxin-type"/>
</dbReference>
<dbReference type="AlphaFoldDB" id="A0A4R5M1L1"/>
<feature type="compositionally biased region" description="Low complexity" evidence="10">
    <location>
        <begin position="257"/>
        <end position="267"/>
    </location>
</feature>
<dbReference type="CDD" id="cd00207">
    <property type="entry name" value="fer2"/>
    <property type="match status" value="1"/>
</dbReference>
<evidence type="ECO:0000256" key="4">
    <source>
        <dbReference type="ARBA" id="ARBA00022723"/>
    </source>
</evidence>
<keyword evidence="4" id="KW-0479">Metal-binding</keyword>
<evidence type="ECO:0000256" key="9">
    <source>
        <dbReference type="ARBA" id="ARBA00034078"/>
    </source>
</evidence>
<dbReference type="Gene3D" id="2.40.30.10">
    <property type="entry name" value="Translation factors"/>
    <property type="match status" value="1"/>
</dbReference>
<dbReference type="PANTHER" id="PTHR47354:SF8">
    <property type="entry name" value="1,2-PHENYLACETYL-COA EPOXIDASE, SUBUNIT E"/>
    <property type="match status" value="1"/>
</dbReference>
<dbReference type="PROSITE" id="PS51085">
    <property type="entry name" value="2FE2S_FER_2"/>
    <property type="match status" value="1"/>
</dbReference>
<dbReference type="InterPro" id="IPR006058">
    <property type="entry name" value="2Fe2S_fd_BS"/>
</dbReference>
<dbReference type="PANTHER" id="PTHR47354">
    <property type="entry name" value="NADH OXIDOREDUCTASE HCR"/>
    <property type="match status" value="1"/>
</dbReference>
<evidence type="ECO:0000256" key="7">
    <source>
        <dbReference type="ARBA" id="ARBA00023004"/>
    </source>
</evidence>
<comment type="caution">
    <text evidence="13">The sequence shown here is derived from an EMBL/GenBank/DDBJ whole genome shotgun (WGS) entry which is preliminary data.</text>
</comment>
<dbReference type="PROSITE" id="PS00197">
    <property type="entry name" value="2FE2S_FER_1"/>
    <property type="match status" value="1"/>
</dbReference>
<evidence type="ECO:0000313" key="13">
    <source>
        <dbReference type="EMBL" id="TDG18921.1"/>
    </source>
</evidence>
<dbReference type="InterPro" id="IPR039261">
    <property type="entry name" value="FNR_nucleotide-bd"/>
</dbReference>
<sequence length="372" mass="39806">MTEARFHRLRVADVIAESADARSFVFELPAALSDAFAYRPGQFLTLRLPGEQVTLQRCYSLSSAPGVDAAPKITVKRVRDGRASNWLCDSVRPGDELDVMAPAGVFTPRSLDDDLLLFAGGSGITPVLSILKAALVGGRGMLTLIYANRDESSVIFGAALRDLAQRHPGRLRVIHWLDSVQGVPQQRHLEELARPWSRQECFICGPALFMESALAAMLALGLPRAKIHVERFASLPDKPNQERPAQARPVEPEAPAKAEPLAQAASATSEPAKACAEAAPQTARVETHLDGASAQFTCEPDETLLDAMERAGLSPPSSCRSGLCGACMCRVEAGSVTLAENGVLDDEERAAGWTLACSATPASAELRIVFPD</sequence>
<dbReference type="RefSeq" id="WP_133198973.1">
    <property type="nucleotide sequence ID" value="NZ_JBHUCW010000046.1"/>
</dbReference>
<name>A0A4R5M1L1_9BURK</name>
<feature type="domain" description="2Fe-2S ferredoxin-type" evidence="11">
    <location>
        <begin position="283"/>
        <end position="372"/>
    </location>
</feature>
<dbReference type="InterPro" id="IPR001709">
    <property type="entry name" value="Flavoprot_Pyr_Nucl_cyt_Rdtase"/>
</dbReference>
<feature type="region of interest" description="Disordered" evidence="10">
    <location>
        <begin position="233"/>
        <end position="279"/>
    </location>
</feature>
<dbReference type="SUPFAM" id="SSF52343">
    <property type="entry name" value="Ferredoxin reductase-like, C-terminal NADP-linked domain"/>
    <property type="match status" value="1"/>
</dbReference>
<evidence type="ECO:0000256" key="2">
    <source>
        <dbReference type="ARBA" id="ARBA00022630"/>
    </source>
</evidence>
<dbReference type="PRINTS" id="PR00410">
    <property type="entry name" value="PHEHYDRXLASE"/>
</dbReference>
<evidence type="ECO:0000256" key="5">
    <source>
        <dbReference type="ARBA" id="ARBA00022827"/>
    </source>
</evidence>
<comment type="cofactor">
    <cofactor evidence="9">
        <name>[2Fe-2S] cluster</name>
        <dbReference type="ChEBI" id="CHEBI:190135"/>
    </cofactor>
</comment>
<dbReference type="InterPro" id="IPR036010">
    <property type="entry name" value="2Fe-2S_ferredoxin-like_sf"/>
</dbReference>
<dbReference type="GO" id="GO:0046872">
    <property type="term" value="F:metal ion binding"/>
    <property type="evidence" value="ECO:0007669"/>
    <property type="project" value="UniProtKB-KW"/>
</dbReference>
<evidence type="ECO:0000313" key="14">
    <source>
        <dbReference type="Proteomes" id="UP000295722"/>
    </source>
</evidence>
<dbReference type="Pfam" id="PF00970">
    <property type="entry name" value="FAD_binding_6"/>
    <property type="match status" value="1"/>
</dbReference>
<feature type="domain" description="FAD-binding FR-type" evidence="12">
    <location>
        <begin position="4"/>
        <end position="109"/>
    </location>
</feature>
<comment type="cofactor">
    <cofactor evidence="1">
        <name>FAD</name>
        <dbReference type="ChEBI" id="CHEBI:57692"/>
    </cofactor>
</comment>
<dbReference type="InterPro" id="IPR017927">
    <property type="entry name" value="FAD-bd_FR_type"/>
</dbReference>
<evidence type="ECO:0000256" key="6">
    <source>
        <dbReference type="ARBA" id="ARBA00023002"/>
    </source>
</evidence>
<gene>
    <name evidence="13" type="ORF">EYW47_32805</name>
</gene>
<dbReference type="GO" id="GO:0051537">
    <property type="term" value="F:2 iron, 2 sulfur cluster binding"/>
    <property type="evidence" value="ECO:0007669"/>
    <property type="project" value="UniProtKB-KW"/>
</dbReference>
<dbReference type="InterPro" id="IPR050415">
    <property type="entry name" value="MRET"/>
</dbReference>
<dbReference type="InterPro" id="IPR012675">
    <property type="entry name" value="Beta-grasp_dom_sf"/>
</dbReference>
<keyword evidence="3" id="KW-0001">2Fe-2S</keyword>
<accession>A0A4R5M1L1</accession>
<dbReference type="Gene3D" id="3.10.20.30">
    <property type="match status" value="1"/>
</dbReference>
<proteinExistence type="predicted"/>
<dbReference type="Gene3D" id="3.40.50.80">
    <property type="entry name" value="Nucleotide-binding domain of ferredoxin-NADP reductase (FNR) module"/>
    <property type="match status" value="1"/>
</dbReference>
<evidence type="ECO:0000256" key="8">
    <source>
        <dbReference type="ARBA" id="ARBA00023014"/>
    </source>
</evidence>
<dbReference type="PROSITE" id="PS51384">
    <property type="entry name" value="FAD_FR"/>
    <property type="match status" value="1"/>
</dbReference>
<dbReference type="SUPFAM" id="SSF63380">
    <property type="entry name" value="Riboflavin synthase domain-like"/>
    <property type="match status" value="1"/>
</dbReference>
<keyword evidence="7" id="KW-0408">Iron</keyword>
<dbReference type="PRINTS" id="PR00371">
    <property type="entry name" value="FPNCR"/>
</dbReference>
<dbReference type="Pfam" id="PF00111">
    <property type="entry name" value="Fer2"/>
    <property type="match status" value="1"/>
</dbReference>
<dbReference type="EMBL" id="SMRP01000026">
    <property type="protein sequence ID" value="TDG18921.1"/>
    <property type="molecule type" value="Genomic_DNA"/>
</dbReference>
<dbReference type="InterPro" id="IPR001433">
    <property type="entry name" value="OxRdtase_FAD/NAD-bd"/>
</dbReference>
<keyword evidence="2" id="KW-0285">Flavoprotein</keyword>
<dbReference type="Proteomes" id="UP000295722">
    <property type="component" value="Unassembled WGS sequence"/>
</dbReference>
<keyword evidence="8" id="KW-0411">Iron-sulfur</keyword>
<dbReference type="GO" id="GO:0016491">
    <property type="term" value="F:oxidoreductase activity"/>
    <property type="evidence" value="ECO:0007669"/>
    <property type="project" value="UniProtKB-KW"/>
</dbReference>
<reference evidence="13 14" key="1">
    <citation type="submission" date="2019-03" db="EMBL/GenBank/DDBJ databases">
        <title>Paraburkholderia sp. 4M-K11, isolated from subtropical forest soil.</title>
        <authorList>
            <person name="Gao Z.-H."/>
            <person name="Qiu L.-H."/>
        </authorList>
    </citation>
    <scope>NUCLEOTIDE SEQUENCE [LARGE SCALE GENOMIC DNA]</scope>
    <source>
        <strain evidence="13 14">4M-K11</strain>
    </source>
</reference>
<keyword evidence="14" id="KW-1185">Reference proteome</keyword>
<dbReference type="InterPro" id="IPR008333">
    <property type="entry name" value="Cbr1-like_FAD-bd_dom"/>
</dbReference>
<protein>
    <submittedName>
        <fullName evidence="13">Ferredoxin--NADP reductase</fullName>
    </submittedName>
</protein>
<keyword evidence="5" id="KW-0274">FAD</keyword>